<feature type="binding site" evidence="8">
    <location>
        <position position="260"/>
    </location>
    <ligand>
        <name>Mg(2+)</name>
        <dbReference type="ChEBI" id="CHEBI:18420"/>
    </ligand>
</feature>
<keyword evidence="6 7" id="KW-0472">Membrane</keyword>
<dbReference type="GO" id="GO:0009252">
    <property type="term" value="P:peptidoglycan biosynthetic process"/>
    <property type="evidence" value="ECO:0007669"/>
    <property type="project" value="UniProtKB-UniRule"/>
</dbReference>
<organism evidence="9 10">
    <name type="scientific">Candidatus Spechtbacteria bacterium SB0662_bin_43</name>
    <dbReference type="NCBI Taxonomy" id="2604897"/>
    <lineage>
        <taxon>Bacteria</taxon>
        <taxon>Candidatus Spechtiibacteriota</taxon>
    </lineage>
</organism>
<dbReference type="Pfam" id="PF10555">
    <property type="entry name" value="MraY_sig1"/>
    <property type="match status" value="1"/>
</dbReference>
<dbReference type="GO" id="GO:0046872">
    <property type="term" value="F:metal ion binding"/>
    <property type="evidence" value="ECO:0007669"/>
    <property type="project" value="UniProtKB-KW"/>
</dbReference>
<comment type="similarity">
    <text evidence="2 7">Belongs to the glycosyltransferase 4 family. MraY subfamily.</text>
</comment>
<evidence type="ECO:0000256" key="5">
    <source>
        <dbReference type="ARBA" id="ARBA00022989"/>
    </source>
</evidence>
<name>A0A845D9P7_9BACT</name>
<comment type="cofactor">
    <cofactor evidence="7 8">
        <name>Mg(2+)</name>
        <dbReference type="ChEBI" id="CHEBI:18420"/>
    </cofactor>
</comment>
<dbReference type="GO" id="GO:0005886">
    <property type="term" value="C:plasma membrane"/>
    <property type="evidence" value="ECO:0007669"/>
    <property type="project" value="UniProtKB-SubCell"/>
</dbReference>
<dbReference type="AlphaFoldDB" id="A0A845D9P7"/>
<comment type="pathway">
    <text evidence="7">Cell wall biogenesis; peptidoglycan biosynthesis.</text>
</comment>
<dbReference type="GO" id="GO:0008360">
    <property type="term" value="P:regulation of cell shape"/>
    <property type="evidence" value="ECO:0007669"/>
    <property type="project" value="UniProtKB-KW"/>
</dbReference>
<evidence type="ECO:0000256" key="6">
    <source>
        <dbReference type="ARBA" id="ARBA00023136"/>
    </source>
</evidence>
<feature type="transmembrane region" description="Helical" evidence="7">
    <location>
        <begin position="270"/>
        <end position="292"/>
    </location>
</feature>
<dbReference type="Pfam" id="PF00953">
    <property type="entry name" value="Glycos_transf_4"/>
    <property type="match status" value="1"/>
</dbReference>
<reference evidence="9 10" key="1">
    <citation type="submission" date="2019-09" db="EMBL/GenBank/DDBJ databases">
        <title>Characterisation of the sponge microbiome using genome-centric metagenomics.</title>
        <authorList>
            <person name="Engelberts J.P."/>
            <person name="Robbins S.J."/>
            <person name="De Goeij J.M."/>
            <person name="Aranda M."/>
            <person name="Bell S.C."/>
            <person name="Webster N.S."/>
        </authorList>
    </citation>
    <scope>NUCLEOTIDE SEQUENCE [LARGE SCALE GENOMIC DNA]</scope>
    <source>
        <strain evidence="9">SB0662_bin_43</strain>
    </source>
</reference>
<dbReference type="PANTHER" id="PTHR22926:SF5">
    <property type="entry name" value="PHOSPHO-N-ACETYLMURAMOYL-PENTAPEPTIDE-TRANSFERASE HOMOLOG"/>
    <property type="match status" value="1"/>
</dbReference>
<dbReference type="Proteomes" id="UP000449092">
    <property type="component" value="Unassembled WGS sequence"/>
</dbReference>
<feature type="transmembrane region" description="Helical" evidence="7">
    <location>
        <begin position="232"/>
        <end position="249"/>
    </location>
</feature>
<feature type="transmembrane region" description="Helical" evidence="7">
    <location>
        <begin position="12"/>
        <end position="33"/>
    </location>
</feature>
<keyword evidence="4 7" id="KW-0812">Transmembrane</keyword>
<dbReference type="GO" id="GO:0008963">
    <property type="term" value="F:phospho-N-acetylmuramoyl-pentapeptide-transferase activity"/>
    <property type="evidence" value="ECO:0007669"/>
    <property type="project" value="UniProtKB-UniRule"/>
</dbReference>
<feature type="transmembrane region" description="Helical" evidence="7">
    <location>
        <begin position="183"/>
        <end position="200"/>
    </location>
</feature>
<evidence type="ECO:0000256" key="8">
    <source>
        <dbReference type="PIRSR" id="PIRSR600715-1"/>
    </source>
</evidence>
<comment type="subcellular location">
    <subcellularLocation>
        <location evidence="7">Cell membrane</location>
        <topology evidence="7">Multi-pass membrane protein</topology>
    </subcellularLocation>
    <subcellularLocation>
        <location evidence="1">Membrane</location>
        <topology evidence="1">Multi-pass membrane protein</topology>
    </subcellularLocation>
</comment>
<dbReference type="UniPathway" id="UPA00219"/>
<evidence type="ECO:0000256" key="4">
    <source>
        <dbReference type="ARBA" id="ARBA00022692"/>
    </source>
</evidence>
<comment type="function">
    <text evidence="7">Catalyzes the initial step of the lipid cycle reactions in the biosynthesis of the cell wall peptidoglycan: transfers peptidoglycan precursor phospho-MurNAc-pentapeptide from UDP-MurNAc-pentapeptide onto the lipid carrier undecaprenyl phosphate, yielding undecaprenyl-pyrophosphoryl-MurNAc-pentapeptide, known as lipid I.</text>
</comment>
<dbReference type="InterPro" id="IPR018480">
    <property type="entry name" value="PNAcMuramoyl-5peptid_Trfase_CS"/>
</dbReference>
<evidence type="ECO:0000256" key="7">
    <source>
        <dbReference type="HAMAP-Rule" id="MF_00038"/>
    </source>
</evidence>
<keyword evidence="3 7" id="KW-0808">Transferase</keyword>
<evidence type="ECO:0000256" key="2">
    <source>
        <dbReference type="ARBA" id="ARBA00005583"/>
    </source>
</evidence>
<protein>
    <recommendedName>
        <fullName evidence="7">Phospho-N-acetylmuramoyl-pentapeptide-transferase</fullName>
        <ecNumber evidence="7">2.7.8.13</ecNumber>
    </recommendedName>
    <alternativeName>
        <fullName evidence="7">UDP-MurNAc-pentapeptide phosphotransferase</fullName>
    </alternativeName>
</protein>
<keyword evidence="5 7" id="KW-1133">Transmembrane helix</keyword>
<dbReference type="GO" id="GO:0051301">
    <property type="term" value="P:cell division"/>
    <property type="evidence" value="ECO:0007669"/>
    <property type="project" value="UniProtKB-KW"/>
</dbReference>
<keyword evidence="7" id="KW-1003">Cell membrane</keyword>
<feature type="binding site" evidence="8">
    <location>
        <position position="200"/>
    </location>
    <ligand>
        <name>Mg(2+)</name>
        <dbReference type="ChEBI" id="CHEBI:18420"/>
    </ligand>
</feature>
<keyword evidence="7" id="KW-0961">Cell wall biogenesis/degradation</keyword>
<feature type="transmembrane region" description="Helical" evidence="7">
    <location>
        <begin position="147"/>
        <end position="163"/>
    </location>
</feature>
<accession>A0A845D9P7</accession>
<feature type="transmembrane region" description="Helical" evidence="7">
    <location>
        <begin position="113"/>
        <end position="135"/>
    </location>
</feature>
<dbReference type="GO" id="GO:0071555">
    <property type="term" value="P:cell wall organization"/>
    <property type="evidence" value="ECO:0007669"/>
    <property type="project" value="UniProtKB-KW"/>
</dbReference>
<dbReference type="CDD" id="cd06852">
    <property type="entry name" value="GT_MraY"/>
    <property type="match status" value="1"/>
</dbReference>
<dbReference type="InterPro" id="IPR000715">
    <property type="entry name" value="Glycosyl_transferase_4"/>
</dbReference>
<comment type="catalytic activity">
    <reaction evidence="7">
        <text>UDP-N-acetyl-alpha-D-muramoyl-L-alanyl-gamma-D-glutamyl-meso-2,6-diaminopimeloyl-D-alanyl-D-alanine + di-trans,octa-cis-undecaprenyl phosphate = di-trans,octa-cis-undecaprenyl diphospho-N-acetyl-alpha-D-muramoyl-L-alanyl-D-glutamyl-meso-2,6-diaminopimeloyl-D-alanyl-D-alanine + UMP</text>
        <dbReference type="Rhea" id="RHEA:28386"/>
        <dbReference type="ChEBI" id="CHEBI:57865"/>
        <dbReference type="ChEBI" id="CHEBI:60392"/>
        <dbReference type="ChEBI" id="CHEBI:61386"/>
        <dbReference type="ChEBI" id="CHEBI:61387"/>
        <dbReference type="EC" id="2.7.8.13"/>
    </reaction>
</comment>
<gene>
    <name evidence="7" type="primary">mraY</name>
    <name evidence="9" type="ORF">F4X82_02855</name>
</gene>
<dbReference type="PANTHER" id="PTHR22926">
    <property type="entry name" value="PHOSPHO-N-ACETYLMURAMOYL-PENTAPEPTIDE-TRANSFERASE"/>
    <property type="match status" value="1"/>
</dbReference>
<comment type="caution">
    <text evidence="9">The sequence shown here is derived from an EMBL/GenBank/DDBJ whole genome shotgun (WGS) entry which is preliminary data.</text>
</comment>
<keyword evidence="7" id="KW-0133">Cell shape</keyword>
<keyword evidence="7" id="KW-0132">Cell division</keyword>
<evidence type="ECO:0000313" key="9">
    <source>
        <dbReference type="EMBL" id="MYE38430.1"/>
    </source>
</evidence>
<sequence>MVIDPFELGRVIAFLSLSFIIALFLTFSVLRILKKYRIEKRIRKDGSTPIYTDLHKHKEGTPTMGGVVIWGTVLFLTAIFTIVGRLFPEVIITISSVDIPLRDLDFLSRKDTYVPLGALFAAAFIGIADDVLDSFHSKGGMSVQRRLTLYTIIAAIVAWWFTFKLEFDTVAVPFVGDVFIGLWYFPFVILVIVATSFSVNETDGLDGLAGGIVGTSFISLGVIAFIQERFDLTVLIAVIVGALLAFVWFNVPPAKFFMGDTGSMSMGVMLAIIALLTNSALVLPLIGLVLVVESGSVLLQMTSKKLFKKKLFQSTPIHHHFQAIGWPEHTIVMRFWIISAVAGGAGMVLMLTA</sequence>
<keyword evidence="7 8" id="KW-0460">Magnesium</keyword>
<keyword evidence="7" id="KW-0131">Cell cycle</keyword>
<keyword evidence="7 8" id="KW-0479">Metal-binding</keyword>
<dbReference type="HAMAP" id="MF_00038">
    <property type="entry name" value="MraY"/>
    <property type="match status" value="1"/>
</dbReference>
<dbReference type="EC" id="2.7.8.13" evidence="7"/>
<feature type="transmembrane region" description="Helical" evidence="7">
    <location>
        <begin position="207"/>
        <end position="226"/>
    </location>
</feature>
<keyword evidence="7" id="KW-0573">Peptidoglycan synthesis</keyword>
<evidence type="ECO:0000256" key="3">
    <source>
        <dbReference type="ARBA" id="ARBA00022679"/>
    </source>
</evidence>
<evidence type="ECO:0000256" key="1">
    <source>
        <dbReference type="ARBA" id="ARBA00004141"/>
    </source>
</evidence>
<proteinExistence type="inferred from homology"/>
<dbReference type="EMBL" id="VXOY01000024">
    <property type="protein sequence ID" value="MYE38430.1"/>
    <property type="molecule type" value="Genomic_DNA"/>
</dbReference>
<evidence type="ECO:0000313" key="10">
    <source>
        <dbReference type="Proteomes" id="UP000449092"/>
    </source>
</evidence>
<feature type="transmembrane region" description="Helical" evidence="7">
    <location>
        <begin position="331"/>
        <end position="351"/>
    </location>
</feature>
<dbReference type="InterPro" id="IPR003524">
    <property type="entry name" value="PNAcMuramoyl-5peptid_Trfase"/>
</dbReference>
<feature type="transmembrane region" description="Helical" evidence="7">
    <location>
        <begin position="67"/>
        <end position="87"/>
    </location>
</feature>